<dbReference type="SUPFAM" id="SSF56436">
    <property type="entry name" value="C-type lectin-like"/>
    <property type="match status" value="1"/>
</dbReference>
<name>A0A7R9AD46_9CRUS</name>
<protein>
    <recommendedName>
        <fullName evidence="3">C-type lectin domain-containing protein</fullName>
    </recommendedName>
</protein>
<keyword evidence="5" id="KW-1185">Reference proteome</keyword>
<dbReference type="PANTHER" id="PTHR22803">
    <property type="entry name" value="MANNOSE, PHOSPHOLIPASE, LECTIN RECEPTOR RELATED"/>
    <property type="match status" value="1"/>
</dbReference>
<evidence type="ECO:0000259" key="3">
    <source>
        <dbReference type="PROSITE" id="PS50041"/>
    </source>
</evidence>
<sequence length="234" mass="25668">MFASVRAPSVSLAAANIGAGDDASSDPRQLLAQLLLGKYLNEDGKSVVRARHAQPEVPRPAPAIQRLSQRVKSPEPGAGKPALRSAPAPAPVPDPPDVLSLAGGKCENCLEGDSANDANWYKAMQFCRYHGMHLASITSQEENEQLEKVITSRGLGNEHFWTSGTDQGEEGDFFWLSTGQPVTYTNWNAGEPNNFIYENGEEEHCLELWNRDGKGLKWNDTPCSFQTYFVCEIM</sequence>
<dbReference type="InterPro" id="IPR018378">
    <property type="entry name" value="C-type_lectin_CS"/>
</dbReference>
<organism evidence="4">
    <name type="scientific">Darwinula stevensoni</name>
    <dbReference type="NCBI Taxonomy" id="69355"/>
    <lineage>
        <taxon>Eukaryota</taxon>
        <taxon>Metazoa</taxon>
        <taxon>Ecdysozoa</taxon>
        <taxon>Arthropoda</taxon>
        <taxon>Crustacea</taxon>
        <taxon>Oligostraca</taxon>
        <taxon>Ostracoda</taxon>
        <taxon>Podocopa</taxon>
        <taxon>Podocopida</taxon>
        <taxon>Darwinulocopina</taxon>
        <taxon>Darwinuloidea</taxon>
        <taxon>Darwinulidae</taxon>
        <taxon>Darwinula</taxon>
    </lineage>
</organism>
<evidence type="ECO:0000313" key="4">
    <source>
        <dbReference type="EMBL" id="CAD7251841.1"/>
    </source>
</evidence>
<reference evidence="4" key="1">
    <citation type="submission" date="2020-11" db="EMBL/GenBank/DDBJ databases">
        <authorList>
            <person name="Tran Van P."/>
        </authorList>
    </citation>
    <scope>NUCLEOTIDE SEQUENCE</scope>
</reference>
<dbReference type="InterPro" id="IPR016186">
    <property type="entry name" value="C-type_lectin-like/link_sf"/>
</dbReference>
<dbReference type="AlphaFoldDB" id="A0A7R9AD46"/>
<dbReference type="EMBL" id="LR903387">
    <property type="protein sequence ID" value="CAD7251841.1"/>
    <property type="molecule type" value="Genomic_DNA"/>
</dbReference>
<feature type="region of interest" description="Disordered" evidence="2">
    <location>
        <begin position="50"/>
        <end position="96"/>
    </location>
</feature>
<dbReference type="OrthoDB" id="6331336at2759"/>
<proteinExistence type="predicted"/>
<gene>
    <name evidence="4" type="ORF">DSTB1V02_LOCUS11603</name>
</gene>
<dbReference type="PROSITE" id="PS00615">
    <property type="entry name" value="C_TYPE_LECTIN_1"/>
    <property type="match status" value="1"/>
</dbReference>
<keyword evidence="1" id="KW-1015">Disulfide bond</keyword>
<dbReference type="CDD" id="cd00037">
    <property type="entry name" value="CLECT"/>
    <property type="match status" value="1"/>
</dbReference>
<evidence type="ECO:0000313" key="5">
    <source>
        <dbReference type="Proteomes" id="UP000677054"/>
    </source>
</evidence>
<dbReference type="Proteomes" id="UP000677054">
    <property type="component" value="Unassembled WGS sequence"/>
</dbReference>
<dbReference type="InterPro" id="IPR016187">
    <property type="entry name" value="CTDL_fold"/>
</dbReference>
<dbReference type="InterPro" id="IPR050111">
    <property type="entry name" value="C-type_lectin/snaclec_domain"/>
</dbReference>
<accession>A0A7R9AD46</accession>
<dbReference type="InterPro" id="IPR001304">
    <property type="entry name" value="C-type_lectin-like"/>
</dbReference>
<dbReference type="Pfam" id="PF00059">
    <property type="entry name" value="Lectin_C"/>
    <property type="match status" value="1"/>
</dbReference>
<dbReference type="Gene3D" id="3.10.100.10">
    <property type="entry name" value="Mannose-Binding Protein A, subunit A"/>
    <property type="match status" value="1"/>
</dbReference>
<feature type="domain" description="C-type lectin" evidence="3">
    <location>
        <begin position="109"/>
        <end position="232"/>
    </location>
</feature>
<dbReference type="EMBL" id="CAJPEV010003870">
    <property type="protein sequence ID" value="CAG0900708.1"/>
    <property type="molecule type" value="Genomic_DNA"/>
</dbReference>
<dbReference type="SMART" id="SM00034">
    <property type="entry name" value="CLECT"/>
    <property type="match status" value="1"/>
</dbReference>
<dbReference type="PROSITE" id="PS50041">
    <property type="entry name" value="C_TYPE_LECTIN_2"/>
    <property type="match status" value="1"/>
</dbReference>
<evidence type="ECO:0000256" key="2">
    <source>
        <dbReference type="SAM" id="MobiDB-lite"/>
    </source>
</evidence>
<evidence type="ECO:0000256" key="1">
    <source>
        <dbReference type="ARBA" id="ARBA00023157"/>
    </source>
</evidence>